<proteinExistence type="inferred from homology"/>
<feature type="region of interest" description="Disordered" evidence="21">
    <location>
        <begin position="158"/>
        <end position="188"/>
    </location>
</feature>
<evidence type="ECO:0000256" key="18">
    <source>
        <dbReference type="ARBA" id="ARBA00024621"/>
    </source>
</evidence>
<keyword evidence="23" id="KW-1185">Reference proteome</keyword>
<dbReference type="GO" id="GO:0034727">
    <property type="term" value="P:piecemeal microautophagy of the nucleus"/>
    <property type="evidence" value="ECO:0007669"/>
    <property type="project" value="EnsemblFungi"/>
</dbReference>
<dbReference type="PANTHER" id="PTHR13038">
    <property type="entry name" value="APG9 AUTOPHAGY 9"/>
    <property type="match status" value="1"/>
</dbReference>
<dbReference type="EMBL" id="HG793127">
    <property type="protein sequence ID" value="CDK26396.1"/>
    <property type="molecule type" value="Genomic_DNA"/>
</dbReference>
<comment type="catalytic activity">
    <reaction evidence="18">
        <text>a 1,2-diacyl-sn-glycero-3-phospho-(1D-myo-inositol-3-phosphate)(in) = a 1,2-diacyl-sn-glycero-3-phospho-(1D-myo-inositol-3-phosphate)(out)</text>
        <dbReference type="Rhea" id="RHEA:67920"/>
        <dbReference type="ChEBI" id="CHEBI:58088"/>
    </reaction>
</comment>
<dbReference type="GO" id="GO:0005789">
    <property type="term" value="C:endoplasmic reticulum membrane"/>
    <property type="evidence" value="ECO:0007669"/>
    <property type="project" value="UniProtKB-SubCell"/>
</dbReference>
<evidence type="ECO:0000256" key="16">
    <source>
        <dbReference type="ARBA" id="ARBA00024479"/>
    </source>
</evidence>
<evidence type="ECO:0000256" key="9">
    <source>
        <dbReference type="ARBA" id="ARBA00022692"/>
    </source>
</evidence>
<dbReference type="GO" id="GO:0005739">
    <property type="term" value="C:mitochondrion"/>
    <property type="evidence" value="ECO:0007669"/>
    <property type="project" value="EnsemblFungi"/>
</dbReference>
<dbReference type="GO" id="GO:0000139">
    <property type="term" value="C:Golgi membrane"/>
    <property type="evidence" value="ECO:0007669"/>
    <property type="project" value="UniProtKB-SubCell"/>
</dbReference>
<dbReference type="GO" id="GO:0030659">
    <property type="term" value="C:cytoplasmic vesicle membrane"/>
    <property type="evidence" value="ECO:0007669"/>
    <property type="project" value="UniProtKB-SubCell"/>
</dbReference>
<dbReference type="GO" id="GO:0034045">
    <property type="term" value="C:phagophore assembly site membrane"/>
    <property type="evidence" value="ECO:0007669"/>
    <property type="project" value="UniProtKB-SubCell"/>
</dbReference>
<sequence>MANPRDSTNHTFLSRVFGLNSAYPGSVASNPLFADDIEHQYYDNDDDNDNEEDEQEEEDDEDPPRDLYEQHATSQNLDTSSLHSDSDNFSSTDNLDAGYDDEAGAGGVPESLMMEDFLPSPATPTRDTRPHQPTLAENVKIHARNFADRTIPKGITFQLPQRRPPQLSPSPAATPQQQRRPTQSADEQHRFRERTGILTPMERSLWMWANVSNLDKFLMDVYSYYLGNGFYCILLKRLFDTLTIVFVIWLVSFMGNCIDYTTLMHTRVTKFSEVKIPKCYSKMSFLQKMLYLILMALLGLRLRTFIDEYRNLKDIRNFYNLLLGLGDDELQTIGWATIVKKIMVLRDQNTNALISATQHDDLRSKKKLSAHDVANRLMRKENYMVAMFNKKILNSSLSIGGSIFLTKTLEWNLKLCIFDFLFNDMGQLRPSVLNENRRFGLSTELRKRFRMAGMFSIGLSPFLVVYFLLYYFLKFFYDFKTNPALLSAREYSPDARWRLREFNELPHIFKKRLALSTEPASVYVNQFPKEKTTLLLKFVSFVSGSLVTVLVLLTIIDPEQFLNLELTEGHTVLFYISALGAIFTVCKGALPDTNTVFDPEASLRYASQYTHYLPNEWAGKYHTEAVKNEFCKLFNLRIVLVAKELMSFVMLPYLLYFKLPESSERIIDFFREFSVHIEGLGYVCRFAKFEFDRSDKDGLRDEYYSSNDDKMAKSYLYFLETYGNEQPTMEKNRVPSRKNAIQNLGFKSAMKNSMIDTHSGLNQSIYNQRYTPQLQQQSQFLPPSRPGFGDEYINSSFVLGESVAEQEVESEEDDDGGVLGLINQIYKHKQGIR</sequence>
<feature type="transmembrane region" description="Helical" evidence="20">
    <location>
        <begin position="634"/>
        <end position="656"/>
    </location>
</feature>
<keyword evidence="8" id="KW-0597">Phosphoprotein</keyword>
<keyword evidence="15" id="KW-0968">Cytoplasmic vesicle</keyword>
<feature type="transmembrane region" description="Helical" evidence="20">
    <location>
        <begin position="534"/>
        <end position="556"/>
    </location>
</feature>
<feature type="transmembrane region" description="Helical" evidence="20">
    <location>
        <begin position="238"/>
        <end position="255"/>
    </location>
</feature>
<feature type="compositionally biased region" description="Polar residues" evidence="21">
    <location>
        <begin position="174"/>
        <end position="185"/>
    </location>
</feature>
<dbReference type="HOGENOM" id="CLU_006200_1_0_1"/>
<keyword evidence="13 20" id="KW-0445">Lipid transport</keyword>
<evidence type="ECO:0000256" key="11">
    <source>
        <dbReference type="ARBA" id="ARBA00023006"/>
    </source>
</evidence>
<keyword evidence="10 20" id="KW-1133">Transmembrane helix</keyword>
<dbReference type="GO" id="GO:0017128">
    <property type="term" value="F:phospholipid scramblase activity"/>
    <property type="evidence" value="ECO:0007669"/>
    <property type="project" value="EnsemblFungi"/>
</dbReference>
<reference evidence="22" key="2">
    <citation type="submission" date="2014-02" db="EMBL/GenBank/DDBJ databases">
        <title>Complete DNA sequence of /Kuraishia capsulata/ illustrates novel genomic features among budding yeasts (/Saccharomycotina/).</title>
        <authorList>
            <person name="Morales L."/>
            <person name="Noel B."/>
            <person name="Porcel B."/>
            <person name="Marcet-Houben M."/>
            <person name="Hullo M-F."/>
            <person name="Sacerdot C."/>
            <person name="Tekaia F."/>
            <person name="Leh-Louis V."/>
            <person name="Despons L."/>
            <person name="Khanna V."/>
            <person name="Aury J-M."/>
            <person name="Barbe V."/>
            <person name="Couloux A."/>
            <person name="Labadie K."/>
            <person name="Pelletier E."/>
            <person name="Souciet J-L."/>
            <person name="Boekhout T."/>
            <person name="Gabaldon T."/>
            <person name="Wincker P."/>
            <person name="Dujon B."/>
        </authorList>
    </citation>
    <scope>NUCLEOTIDE SEQUENCE</scope>
    <source>
        <strain evidence="22">CBS 1993</strain>
    </source>
</reference>
<comment type="function">
    <text evidence="20">Phospholipid scramblase involved in autophagy. Cycles between the preautophagosomal structure/phagophore assembly site (PAS) and the cytoplasmic vesicle pool and supplies membrane for the growing autophagosome. Lipid scramblase activity plays a key role in preautophagosomal structure/phagophore assembly by distributing the phospholipids that arrive through ATG2 from the cytoplasmic to the luminal leaflet of the bilayer, thereby driving autophagosomal membrane expansion.</text>
</comment>
<evidence type="ECO:0000313" key="22">
    <source>
        <dbReference type="EMBL" id="CDK26396.1"/>
    </source>
</evidence>
<feature type="transmembrane region" description="Helical" evidence="20">
    <location>
        <begin position="572"/>
        <end position="590"/>
    </location>
</feature>
<comment type="subcellular location">
    <subcellularLocation>
        <location evidence="1">Cytoplasmic vesicle membrane</location>
        <topology evidence="1">Multi-pass membrane protein</topology>
    </subcellularLocation>
    <subcellularLocation>
        <location evidence="2">Endoplasmic reticulum membrane</location>
        <topology evidence="2">Multi-pass membrane protein</topology>
    </subcellularLocation>
    <subcellularLocation>
        <location evidence="4">Golgi apparatus membrane</location>
        <topology evidence="4">Multi-pass membrane protein</topology>
    </subcellularLocation>
    <subcellularLocation>
        <location evidence="3 20">Preautophagosomal structure membrane</location>
        <topology evidence="3 20">Multi-pass membrane protein</topology>
    </subcellularLocation>
</comment>
<evidence type="ECO:0000256" key="19">
    <source>
        <dbReference type="ARBA" id="ARBA00024631"/>
    </source>
</evidence>
<evidence type="ECO:0000256" key="14">
    <source>
        <dbReference type="ARBA" id="ARBA00023136"/>
    </source>
</evidence>
<evidence type="ECO:0000256" key="21">
    <source>
        <dbReference type="SAM" id="MobiDB-lite"/>
    </source>
</evidence>
<keyword evidence="7 20" id="KW-0813">Transport</keyword>
<evidence type="ECO:0000256" key="10">
    <source>
        <dbReference type="ARBA" id="ARBA00022989"/>
    </source>
</evidence>
<dbReference type="AlphaFoldDB" id="W6MJF0"/>
<keyword evidence="9 20" id="KW-0812">Transmembrane</keyword>
<dbReference type="GO" id="GO:0032258">
    <property type="term" value="P:cytoplasm to vacuole targeting by the Cvt pathway"/>
    <property type="evidence" value="ECO:0007669"/>
    <property type="project" value="EnsemblFungi"/>
</dbReference>
<dbReference type="GO" id="GO:0061908">
    <property type="term" value="C:phagophore"/>
    <property type="evidence" value="ECO:0007669"/>
    <property type="project" value="EnsemblFungi"/>
</dbReference>
<protein>
    <recommendedName>
        <fullName evidence="6 20">Autophagy-related protein 9</fullName>
    </recommendedName>
</protein>
<comment type="similarity">
    <text evidence="5 20">Belongs to the ATG9 family.</text>
</comment>
<dbReference type="GO" id="GO:0005776">
    <property type="term" value="C:autophagosome"/>
    <property type="evidence" value="ECO:0007669"/>
    <property type="project" value="TreeGrafter"/>
</dbReference>
<evidence type="ECO:0000256" key="5">
    <source>
        <dbReference type="ARBA" id="ARBA00006185"/>
    </source>
</evidence>
<dbReference type="GO" id="GO:0061709">
    <property type="term" value="P:reticulophagy"/>
    <property type="evidence" value="ECO:0007669"/>
    <property type="project" value="EnsemblFungi"/>
</dbReference>
<evidence type="ECO:0000256" key="2">
    <source>
        <dbReference type="ARBA" id="ARBA00004477"/>
    </source>
</evidence>
<evidence type="ECO:0000256" key="3">
    <source>
        <dbReference type="ARBA" id="ARBA00004511"/>
    </source>
</evidence>
<dbReference type="GeneID" id="34519790"/>
<comment type="catalytic activity">
    <reaction evidence="16">
        <text>a 1,2-diacyl-sn-glycero-3-phospho-L-serine(in) = a 1,2-diacyl-sn-glycero-3-phospho-L-serine(out)</text>
        <dbReference type="Rhea" id="RHEA:38663"/>
        <dbReference type="ChEBI" id="CHEBI:57262"/>
    </reaction>
</comment>
<evidence type="ECO:0000256" key="13">
    <source>
        <dbReference type="ARBA" id="ARBA00023055"/>
    </source>
</evidence>
<dbReference type="STRING" id="1382522.W6MJF0"/>
<gene>
    <name evidence="22" type="ORF">KUCA_T00002368001</name>
</gene>
<dbReference type="GO" id="GO:0034497">
    <property type="term" value="P:protein localization to phagophore assembly site"/>
    <property type="evidence" value="ECO:0007669"/>
    <property type="project" value="EnsemblFungi"/>
</dbReference>
<comment type="catalytic activity">
    <reaction evidence="17">
        <text>a 1,2-diacyl-sn-glycero-3-phosphoethanolamine(in) = a 1,2-diacyl-sn-glycero-3-phosphoethanolamine(out)</text>
        <dbReference type="Rhea" id="RHEA:38895"/>
        <dbReference type="ChEBI" id="CHEBI:64612"/>
    </reaction>
</comment>
<keyword evidence="11 20" id="KW-0072">Autophagy</keyword>
<evidence type="ECO:0000256" key="12">
    <source>
        <dbReference type="ARBA" id="ARBA00023034"/>
    </source>
</evidence>
<dbReference type="GO" id="GO:0000423">
    <property type="term" value="P:mitophagy"/>
    <property type="evidence" value="ECO:0007669"/>
    <property type="project" value="EnsemblFungi"/>
</dbReference>
<evidence type="ECO:0000256" key="17">
    <source>
        <dbReference type="ARBA" id="ARBA00024615"/>
    </source>
</evidence>
<accession>W6MJF0</accession>
<reference evidence="22" key="1">
    <citation type="submission" date="2013-12" db="EMBL/GenBank/DDBJ databases">
        <authorList>
            <person name="Genoscope - CEA"/>
        </authorList>
    </citation>
    <scope>NUCLEOTIDE SEQUENCE</scope>
    <source>
        <strain evidence="22">CBS 1993</strain>
    </source>
</reference>
<feature type="region of interest" description="Disordered" evidence="21">
    <location>
        <begin position="24"/>
        <end position="132"/>
    </location>
</feature>
<evidence type="ECO:0000256" key="4">
    <source>
        <dbReference type="ARBA" id="ARBA00004653"/>
    </source>
</evidence>
<name>W6MJF0_9ASCO</name>
<dbReference type="Pfam" id="PF04109">
    <property type="entry name" value="ATG9"/>
    <property type="match status" value="1"/>
</dbReference>
<evidence type="ECO:0000256" key="1">
    <source>
        <dbReference type="ARBA" id="ARBA00004439"/>
    </source>
</evidence>
<dbReference type="RefSeq" id="XP_022458402.1">
    <property type="nucleotide sequence ID" value="XM_022602615.1"/>
</dbReference>
<evidence type="ECO:0000256" key="8">
    <source>
        <dbReference type="ARBA" id="ARBA00022553"/>
    </source>
</evidence>
<evidence type="ECO:0000256" key="20">
    <source>
        <dbReference type="RuleBase" id="RU364027"/>
    </source>
</evidence>
<evidence type="ECO:0000256" key="15">
    <source>
        <dbReference type="ARBA" id="ARBA00023329"/>
    </source>
</evidence>
<dbReference type="Proteomes" id="UP000019384">
    <property type="component" value="Unassembled WGS sequence"/>
</dbReference>
<keyword evidence="14 20" id="KW-0472">Membrane</keyword>
<feature type="transmembrane region" description="Helical" evidence="20">
    <location>
        <begin position="452"/>
        <end position="473"/>
    </location>
</feature>
<dbReference type="OrthoDB" id="2020634at2759"/>
<evidence type="ECO:0000313" key="23">
    <source>
        <dbReference type="Proteomes" id="UP000019384"/>
    </source>
</evidence>
<dbReference type="InterPro" id="IPR007241">
    <property type="entry name" value="Autophagy-rel_prot_9"/>
</dbReference>
<evidence type="ECO:0000256" key="7">
    <source>
        <dbReference type="ARBA" id="ARBA00022448"/>
    </source>
</evidence>
<organism evidence="22 23">
    <name type="scientific">Kuraishia capsulata CBS 1993</name>
    <dbReference type="NCBI Taxonomy" id="1382522"/>
    <lineage>
        <taxon>Eukaryota</taxon>
        <taxon>Fungi</taxon>
        <taxon>Dikarya</taxon>
        <taxon>Ascomycota</taxon>
        <taxon>Saccharomycotina</taxon>
        <taxon>Pichiomycetes</taxon>
        <taxon>Pichiales</taxon>
        <taxon>Pichiaceae</taxon>
        <taxon>Kuraishia</taxon>
    </lineage>
</organism>
<dbReference type="PANTHER" id="PTHR13038:SF10">
    <property type="entry name" value="AUTOPHAGY-RELATED PROTEIN 9"/>
    <property type="match status" value="1"/>
</dbReference>
<comment type="catalytic activity">
    <reaction evidence="19">
        <text>a 1,2-diacyl-sn-glycero-3-phosphocholine(in) = a 1,2-diacyl-sn-glycero-3-phosphocholine(out)</text>
        <dbReference type="Rhea" id="RHEA:38571"/>
        <dbReference type="ChEBI" id="CHEBI:57643"/>
    </reaction>
</comment>
<evidence type="ECO:0000256" key="6">
    <source>
        <dbReference type="ARBA" id="ARBA00018074"/>
    </source>
</evidence>
<feature type="transmembrane region" description="Helical" evidence="20">
    <location>
        <begin position="289"/>
        <end position="306"/>
    </location>
</feature>
<feature type="compositionally biased region" description="Acidic residues" evidence="21">
    <location>
        <begin position="43"/>
        <end position="63"/>
    </location>
</feature>
<feature type="compositionally biased region" description="Low complexity" evidence="21">
    <location>
        <begin position="80"/>
        <end position="91"/>
    </location>
</feature>
<keyword evidence="12" id="KW-0333">Golgi apparatus</keyword>